<evidence type="ECO:0008006" key="7">
    <source>
        <dbReference type="Google" id="ProtNLM"/>
    </source>
</evidence>
<dbReference type="AlphaFoldDB" id="B7BAD2"/>
<evidence type="ECO:0000256" key="4">
    <source>
        <dbReference type="SAM" id="MobiDB-lite"/>
    </source>
</evidence>
<evidence type="ECO:0000256" key="2">
    <source>
        <dbReference type="ARBA" id="ARBA00022801"/>
    </source>
</evidence>
<accession>B7BAD2</accession>
<evidence type="ECO:0000313" key="6">
    <source>
        <dbReference type="Proteomes" id="UP000005510"/>
    </source>
</evidence>
<gene>
    <name evidence="5" type="ORF">PRABACTJOHN_01988</name>
</gene>
<evidence type="ECO:0000256" key="1">
    <source>
        <dbReference type="ARBA" id="ARBA00009865"/>
    </source>
</evidence>
<dbReference type="InterPro" id="IPR006710">
    <property type="entry name" value="Glyco_hydro_43"/>
</dbReference>
<dbReference type="GO" id="GO:0004553">
    <property type="term" value="F:hydrolase activity, hydrolyzing O-glycosyl compounds"/>
    <property type="evidence" value="ECO:0007669"/>
    <property type="project" value="InterPro"/>
</dbReference>
<dbReference type="Pfam" id="PF04616">
    <property type="entry name" value="Glyco_hydro_43"/>
    <property type="match status" value="1"/>
</dbReference>
<keyword evidence="2" id="KW-0378">Hydrolase</keyword>
<dbReference type="CAZy" id="GH43">
    <property type="family name" value="Glycoside Hydrolase Family 43"/>
</dbReference>
<comment type="caution">
    <text evidence="5">The sequence shown here is derived from an EMBL/GenBank/DDBJ whole genome shotgun (WGS) entry which is preliminary data.</text>
</comment>
<dbReference type="InterPro" id="IPR023296">
    <property type="entry name" value="Glyco_hydro_beta-prop_sf"/>
</dbReference>
<feature type="region of interest" description="Disordered" evidence="4">
    <location>
        <begin position="1"/>
        <end position="24"/>
    </location>
</feature>
<name>B7BAD2_9BACT</name>
<dbReference type="Proteomes" id="UP000005510">
    <property type="component" value="Unassembled WGS sequence"/>
</dbReference>
<dbReference type="EMBL" id="ABYH01000224">
    <property type="protein sequence ID" value="EEC96607.1"/>
    <property type="molecule type" value="Genomic_DNA"/>
</dbReference>
<reference evidence="5 6" key="1">
    <citation type="submission" date="2008-10" db="EMBL/GenBank/DDBJ databases">
        <title>Draft genome sequence of Parabacteroides johnsonii (DSM 18315).</title>
        <authorList>
            <person name="Sudarsanam P."/>
            <person name="Ley R."/>
            <person name="Guruge J."/>
            <person name="Turnbaugh P.J."/>
            <person name="Mahowald M."/>
            <person name="Liep D."/>
            <person name="Gordon J."/>
        </authorList>
    </citation>
    <scope>NUCLEOTIDE SEQUENCE [LARGE SCALE GENOMIC DNA]</scope>
    <source>
        <strain evidence="5 6">DSM 18315</strain>
    </source>
</reference>
<dbReference type="STRING" id="537006.PRABACTJOHN_01988"/>
<comment type="similarity">
    <text evidence="1">Belongs to the glycosyl hydrolase 43 family.</text>
</comment>
<proteinExistence type="inferred from homology"/>
<dbReference type="HOGENOM" id="CLU_2351622_0_0_10"/>
<feature type="non-terminal residue" evidence="5">
    <location>
        <position position="1"/>
    </location>
</feature>
<keyword evidence="3" id="KW-0326">Glycosidase</keyword>
<dbReference type="Gene3D" id="2.115.10.20">
    <property type="entry name" value="Glycosyl hydrolase domain, family 43"/>
    <property type="match status" value="1"/>
</dbReference>
<dbReference type="GO" id="GO:0005975">
    <property type="term" value="P:carbohydrate metabolic process"/>
    <property type="evidence" value="ECO:0007669"/>
    <property type="project" value="InterPro"/>
</dbReference>
<dbReference type="SUPFAM" id="SSF75005">
    <property type="entry name" value="Arabinanase/levansucrase/invertase"/>
    <property type="match status" value="1"/>
</dbReference>
<sequence length="96" mass="10560">DFRSQDYAVGYATSDSPFGPWKKNSKNPLLHRVDELVGTGHGAPFADKDGNLRYIFHAHKSQTEVNQRNSYIVDMSLSGKDQVSIGGGLIRPAVVK</sequence>
<organism evidence="5 6">
    <name type="scientific">Parabacteroides johnsonii DSM 18315</name>
    <dbReference type="NCBI Taxonomy" id="537006"/>
    <lineage>
        <taxon>Bacteria</taxon>
        <taxon>Pseudomonadati</taxon>
        <taxon>Bacteroidota</taxon>
        <taxon>Bacteroidia</taxon>
        <taxon>Bacteroidales</taxon>
        <taxon>Tannerellaceae</taxon>
        <taxon>Parabacteroides</taxon>
    </lineage>
</organism>
<evidence type="ECO:0000256" key="3">
    <source>
        <dbReference type="ARBA" id="ARBA00023295"/>
    </source>
</evidence>
<protein>
    <recommendedName>
        <fullName evidence="7">Glycosyl hydrolase, family 43</fullName>
    </recommendedName>
</protein>
<evidence type="ECO:0000313" key="5">
    <source>
        <dbReference type="EMBL" id="EEC96607.1"/>
    </source>
</evidence>
<dbReference type="RefSeq" id="WP_008149064.1">
    <property type="nucleotide sequence ID" value="NZ_DS996451.1"/>
</dbReference>
<reference evidence="5 6" key="2">
    <citation type="submission" date="2008-10" db="EMBL/GenBank/DDBJ databases">
        <authorList>
            <person name="Fulton L."/>
            <person name="Clifton S."/>
            <person name="Fulton B."/>
            <person name="Xu J."/>
            <person name="Minx P."/>
            <person name="Pepin K.H."/>
            <person name="Johnson M."/>
            <person name="Bhonagiri V."/>
            <person name="Nash W.E."/>
            <person name="Mardis E.R."/>
            <person name="Wilson R.K."/>
        </authorList>
    </citation>
    <scope>NUCLEOTIDE SEQUENCE [LARGE SCALE GENOMIC DNA]</scope>
    <source>
        <strain evidence="5 6">DSM 18315</strain>
    </source>
</reference>